<evidence type="ECO:0000259" key="3">
    <source>
        <dbReference type="Pfam" id="PF18962"/>
    </source>
</evidence>
<dbReference type="NCBIfam" id="TIGR04183">
    <property type="entry name" value="Por_Secre_tail"/>
    <property type="match status" value="1"/>
</dbReference>
<evidence type="ECO:0000256" key="1">
    <source>
        <dbReference type="ARBA" id="ARBA00022729"/>
    </source>
</evidence>
<dbReference type="EMBL" id="CP157199">
    <property type="protein sequence ID" value="XBG61946.1"/>
    <property type="molecule type" value="Genomic_DNA"/>
</dbReference>
<feature type="signal peptide" evidence="2">
    <location>
        <begin position="1"/>
        <end position="23"/>
    </location>
</feature>
<accession>A0AAU7BUY1</accession>
<evidence type="ECO:0000256" key="2">
    <source>
        <dbReference type="SAM" id="SignalP"/>
    </source>
</evidence>
<feature type="domain" description="Secretion system C-terminal sorting" evidence="3">
    <location>
        <begin position="87"/>
        <end position="157"/>
    </location>
</feature>
<sequence>MKQKSLKSVLTLLLCSIFSITNAQEAITASGGNAYGDDAIVSYSVGQLVQKTTSGTGGTVLEGVQFFFPSSTLSIIDPKSNINIATYPNPTTSILNLKIDGKHENILSYSLINLQGKLINTGAIKNTITEINISHLPSATYLLKINNGNNTSKTYKIIKN</sequence>
<gene>
    <name evidence="4" type="ORF">ABGB03_03365</name>
</gene>
<dbReference type="AlphaFoldDB" id="A0AAU7BUY1"/>
<proteinExistence type="predicted"/>
<dbReference type="InterPro" id="IPR026444">
    <property type="entry name" value="Secre_tail"/>
</dbReference>
<protein>
    <submittedName>
        <fullName evidence="4">T9SS type A sorting domain-containing protein</fullName>
    </submittedName>
</protein>
<organism evidence="4">
    <name type="scientific">Pontimicrobium sp. SW4</name>
    <dbReference type="NCBI Taxonomy" id="3153519"/>
    <lineage>
        <taxon>Bacteria</taxon>
        <taxon>Pseudomonadati</taxon>
        <taxon>Bacteroidota</taxon>
        <taxon>Flavobacteriia</taxon>
        <taxon>Flavobacteriales</taxon>
        <taxon>Flavobacteriaceae</taxon>
        <taxon>Pontimicrobium</taxon>
    </lineage>
</organism>
<evidence type="ECO:0000313" key="4">
    <source>
        <dbReference type="EMBL" id="XBG61946.1"/>
    </source>
</evidence>
<dbReference type="RefSeq" id="WP_347924822.1">
    <property type="nucleotide sequence ID" value="NZ_CP157199.1"/>
</dbReference>
<keyword evidence="1 2" id="KW-0732">Signal</keyword>
<name>A0AAU7BUY1_9FLAO</name>
<dbReference type="Pfam" id="PF18962">
    <property type="entry name" value="Por_Secre_tail"/>
    <property type="match status" value="1"/>
</dbReference>
<feature type="chain" id="PRO_5043884971" evidence="2">
    <location>
        <begin position="24"/>
        <end position="160"/>
    </location>
</feature>
<reference evidence="4" key="1">
    <citation type="submission" date="2024-05" db="EMBL/GenBank/DDBJ databases">
        <title>Pontimicrobium maritimus sp. nov., isolated form sea water.</title>
        <authorList>
            <person name="Muhammad N."/>
            <person name="Vuong T.Q."/>
            <person name="Han H.L."/>
            <person name="Kim S.-G."/>
        </authorList>
    </citation>
    <scope>NUCLEOTIDE SEQUENCE</scope>
    <source>
        <strain evidence="4">SW4</strain>
    </source>
</reference>